<dbReference type="AlphaFoldDB" id="A0AAV7X473"/>
<comment type="caution">
    <text evidence="2">The sequence shown here is derived from an EMBL/GenBank/DDBJ whole genome shotgun (WGS) entry which is preliminary data.</text>
</comment>
<protein>
    <submittedName>
        <fullName evidence="2">Uncharacterized protein</fullName>
    </submittedName>
</protein>
<organism evidence="2 3">
    <name type="scientific">Megalurothrips usitatus</name>
    <name type="common">bean blossom thrips</name>
    <dbReference type="NCBI Taxonomy" id="439358"/>
    <lineage>
        <taxon>Eukaryota</taxon>
        <taxon>Metazoa</taxon>
        <taxon>Ecdysozoa</taxon>
        <taxon>Arthropoda</taxon>
        <taxon>Hexapoda</taxon>
        <taxon>Insecta</taxon>
        <taxon>Pterygota</taxon>
        <taxon>Neoptera</taxon>
        <taxon>Paraneoptera</taxon>
        <taxon>Thysanoptera</taxon>
        <taxon>Terebrantia</taxon>
        <taxon>Thripoidea</taxon>
        <taxon>Thripidae</taxon>
        <taxon>Megalurothrips</taxon>
    </lineage>
</organism>
<evidence type="ECO:0000256" key="1">
    <source>
        <dbReference type="SAM" id="MobiDB-lite"/>
    </source>
</evidence>
<evidence type="ECO:0000313" key="2">
    <source>
        <dbReference type="EMBL" id="KAJ1519357.1"/>
    </source>
</evidence>
<evidence type="ECO:0000313" key="3">
    <source>
        <dbReference type="Proteomes" id="UP001075354"/>
    </source>
</evidence>
<keyword evidence="3" id="KW-1185">Reference proteome</keyword>
<sequence>MGGNSASAPSQRSEWSASDPAPGSPPPSAASTSSGTCSAAATGPAPASRSGDNPAPGGGLKPRQASMALPGGGGGGGAGERRRQMSLAEPGARSSARPSVAGERAGRLSLIPGRGRQASLVEALGCVAGPEDDEEGAEPPPDLTDHEKELLTASWKEIESNVAQVGVITFIRSVVRRPAPLGGIFFLPPANCCADR</sequence>
<dbReference type="EMBL" id="JAPTSV010000016">
    <property type="protein sequence ID" value="KAJ1519357.1"/>
    <property type="molecule type" value="Genomic_DNA"/>
</dbReference>
<accession>A0AAV7X473</accession>
<feature type="compositionally biased region" description="Polar residues" evidence="1">
    <location>
        <begin position="1"/>
        <end position="15"/>
    </location>
</feature>
<reference evidence="2" key="1">
    <citation type="submission" date="2022-12" db="EMBL/GenBank/DDBJ databases">
        <title>Chromosome-level genome assembly of the bean flower thrips Megalurothrips usitatus.</title>
        <authorList>
            <person name="Ma L."/>
            <person name="Liu Q."/>
            <person name="Li H."/>
            <person name="Cai W."/>
        </authorList>
    </citation>
    <scope>NUCLEOTIDE SEQUENCE</scope>
    <source>
        <strain evidence="2">Cailab_2022a</strain>
    </source>
</reference>
<dbReference type="Proteomes" id="UP001075354">
    <property type="component" value="Chromosome 16"/>
</dbReference>
<proteinExistence type="predicted"/>
<feature type="compositionally biased region" description="Low complexity" evidence="1">
    <location>
        <begin position="29"/>
        <end position="48"/>
    </location>
</feature>
<gene>
    <name evidence="2" type="ORF">ONE63_004654</name>
</gene>
<name>A0AAV7X473_9NEOP</name>
<feature type="region of interest" description="Disordered" evidence="1">
    <location>
        <begin position="1"/>
        <end position="108"/>
    </location>
</feature>